<feature type="region of interest" description="Disordered" evidence="2">
    <location>
        <begin position="1206"/>
        <end position="1247"/>
    </location>
</feature>
<feature type="compositionally biased region" description="Polar residues" evidence="2">
    <location>
        <begin position="1080"/>
        <end position="1092"/>
    </location>
</feature>
<feature type="region of interest" description="Disordered" evidence="2">
    <location>
        <begin position="309"/>
        <end position="382"/>
    </location>
</feature>
<dbReference type="PROSITE" id="PS50031">
    <property type="entry name" value="EH"/>
    <property type="match status" value="2"/>
</dbReference>
<feature type="domain" description="EF-hand" evidence="4">
    <location>
        <begin position="419"/>
        <end position="454"/>
    </location>
</feature>
<feature type="compositionally biased region" description="Polar residues" evidence="2">
    <location>
        <begin position="240"/>
        <end position="249"/>
    </location>
</feature>
<dbReference type="CDD" id="cd00052">
    <property type="entry name" value="EH"/>
    <property type="match status" value="2"/>
</dbReference>
<dbReference type="PANTHER" id="PTHR11216">
    <property type="entry name" value="EH DOMAIN"/>
    <property type="match status" value="1"/>
</dbReference>
<dbReference type="Gene3D" id="1.10.238.10">
    <property type="entry name" value="EF-hand"/>
    <property type="match status" value="2"/>
</dbReference>
<feature type="compositionally biased region" description="Basic and acidic residues" evidence="2">
    <location>
        <begin position="1098"/>
        <end position="1121"/>
    </location>
</feature>
<comment type="caution">
    <text evidence="5">The sequence shown here is derived from an EMBL/GenBank/DDBJ whole genome shotgun (WGS) entry which is preliminary data.</text>
</comment>
<keyword evidence="6" id="KW-1185">Reference proteome</keyword>
<feature type="compositionally biased region" description="Polar residues" evidence="2">
    <location>
        <begin position="483"/>
        <end position="501"/>
    </location>
</feature>
<feature type="compositionally biased region" description="Polar residues" evidence="2">
    <location>
        <begin position="310"/>
        <end position="378"/>
    </location>
</feature>
<feature type="region of interest" description="Disordered" evidence="2">
    <location>
        <begin position="190"/>
        <end position="270"/>
    </location>
</feature>
<dbReference type="Pfam" id="PF12763">
    <property type="entry name" value="EH"/>
    <property type="match status" value="2"/>
</dbReference>
<evidence type="ECO:0000259" key="3">
    <source>
        <dbReference type="PROSITE" id="PS50031"/>
    </source>
</evidence>
<protein>
    <recommendedName>
        <fullName evidence="7">EF-hand domain-containing protein</fullName>
    </recommendedName>
</protein>
<dbReference type="SMART" id="SM00054">
    <property type="entry name" value="EFh"/>
    <property type="match status" value="3"/>
</dbReference>
<evidence type="ECO:0000256" key="2">
    <source>
        <dbReference type="SAM" id="MobiDB-lite"/>
    </source>
</evidence>
<evidence type="ECO:0000313" key="5">
    <source>
        <dbReference type="EMBL" id="KAJ9146856.1"/>
    </source>
</evidence>
<feature type="compositionally biased region" description="Basic and acidic residues" evidence="2">
    <location>
        <begin position="826"/>
        <end position="835"/>
    </location>
</feature>
<dbReference type="InterPro" id="IPR002048">
    <property type="entry name" value="EF_hand_dom"/>
</dbReference>
<dbReference type="SUPFAM" id="SSF47473">
    <property type="entry name" value="EF-hand"/>
    <property type="match status" value="2"/>
</dbReference>
<dbReference type="PANTHER" id="PTHR11216:SF161">
    <property type="entry name" value="CALCIUM-BINDING EF HAND FAMILY PROTEIN"/>
    <property type="match status" value="1"/>
</dbReference>
<dbReference type="SMART" id="SM00027">
    <property type="entry name" value="EH"/>
    <property type="match status" value="2"/>
</dbReference>
<organism evidence="5 6">
    <name type="scientific">Hevea brasiliensis</name>
    <name type="common">Para rubber tree</name>
    <name type="synonym">Siphonia brasiliensis</name>
    <dbReference type="NCBI Taxonomy" id="3981"/>
    <lineage>
        <taxon>Eukaryota</taxon>
        <taxon>Viridiplantae</taxon>
        <taxon>Streptophyta</taxon>
        <taxon>Embryophyta</taxon>
        <taxon>Tracheophyta</taxon>
        <taxon>Spermatophyta</taxon>
        <taxon>Magnoliopsida</taxon>
        <taxon>eudicotyledons</taxon>
        <taxon>Gunneridae</taxon>
        <taxon>Pentapetalae</taxon>
        <taxon>rosids</taxon>
        <taxon>fabids</taxon>
        <taxon>Malpighiales</taxon>
        <taxon>Euphorbiaceae</taxon>
        <taxon>Crotonoideae</taxon>
        <taxon>Micrandreae</taxon>
        <taxon>Hevea</taxon>
    </lineage>
</organism>
<sequence>MANTDLFDAYFKRADLNGDGQISEAEAVAFFQGSGLPKQVLAQVWMLTDQRKVGFLGWQEFYNFLKLVTVAQSKRELTPDMVKAALYGPASAKIPAPQINLAPRPAPNAVTPAPQMAGATSVLSQITGIRPPQMPGNANTNQHYFPSQQNQFMRPPQSMHPNFVFHPPQVPASHGVPRGTTMAVSRPPNSNILTDRAGGGIGVPTTQSQSRGFSPPAIQDGFGPTASWLMPSVQHRPQLATEQTPSSIPKPQDAAVASKQSASKDSKVSRNGFASESVFGDVFSATPAQQAQSSSSAVSSTSTLPVSLGINPSSLGSQPSVKPSSLDTLQSTFSQQPVGGQSTGRQNQPVTAQGSVVTPSSGFTVGAGNSDSSQSQPSWPKMTHSGIQKYMKVFVQVDTDRDGKITGEQARNLFLSWRLPREILKHVWDLSDQDKDSMLSWREFCTALYLMERYREGCSLPTTLPRSVTSDEVLLSATSYPTASYGTSSGTWRPASGSQPPQVVMGPRPAPAAAARPPRPPVQYADEKPPPQLKSKVPVLEKHLVDQLSQEEQDSLKSKFQEAAQADKKVEELEKEIADSRQKIEFYRVKMQELILYKSRCDSRLNEVTERVAADKREVEALAKKYEEKYKQTGDVASKLTIEEATFRDIQEKKMELYRAIVKMEQESTTDDTFKERSENILSRLEELVKSVNERCKQYGLRAKPILLVELPFGWQPGIQEGAADWDEDWDKFEDEGFMFVKELTLDVQNVVAPPKQKYLVQKVTTPTNEDLSASPSKAAAMSENDARLGEAAQEKESTHYHSENGTARSLPDSPAGAGRSPTESQLHEFRDSPFKESTGADSSPHTKEIQSDMGSTEISGDKNGDEHDWGTFDTHYDTESVWGFDSVNGKDLDHDSHSESLFGMGEFALNPIKTGSSRADNMYPGKSTSVFADSVPGTPAYDQGRSLFADSVPSTPAYNQGKNTFMFADSVPSTPAYNQGKSSFGFADSVPSTPAYNKGKSSFGIVDSVPSTSAHNQGSFGFSDSVPGTPAYKFGSSPRKFSEGSEDHSFDSLSRFDSFSMHDSGLFQSPRHSLGRFDSMNSARDSDQSYGFPSRFDSFRESRDSDQGHGRFDSFRDSDQSHGFSRFDSFRDTDNSQSLPSRFDSFRETDNSHGFPSSFDSFRDTRDSDQGHGFSRFDSFNANDSGFFQSYGNSFARFDSVRGSRETDNSQFSSFDDSDPFGSTGLFKTSVERETPKKSSDDWKAF</sequence>
<gene>
    <name evidence="5" type="ORF">P3X46_029075</name>
</gene>
<feature type="compositionally biased region" description="Basic and acidic residues" evidence="2">
    <location>
        <begin position="785"/>
        <end position="803"/>
    </location>
</feature>
<feature type="compositionally biased region" description="Polar residues" evidence="2">
    <location>
        <begin position="763"/>
        <end position="776"/>
    </location>
</feature>
<feature type="compositionally biased region" description="Basic and acidic residues" evidence="2">
    <location>
        <begin position="1231"/>
        <end position="1247"/>
    </location>
</feature>
<evidence type="ECO:0000256" key="1">
    <source>
        <dbReference type="SAM" id="Coils"/>
    </source>
</evidence>
<evidence type="ECO:0000313" key="6">
    <source>
        <dbReference type="Proteomes" id="UP001174677"/>
    </source>
</evidence>
<evidence type="ECO:0000259" key="4">
    <source>
        <dbReference type="PROSITE" id="PS50222"/>
    </source>
</evidence>
<reference evidence="5" key="1">
    <citation type="journal article" date="2023" name="Plant Biotechnol. J.">
        <title>Chromosome-level wild Hevea brasiliensis genome provides new tools for genomic-assisted breeding and valuable loci to elevate rubber yield.</title>
        <authorList>
            <person name="Cheng H."/>
            <person name="Song X."/>
            <person name="Hu Y."/>
            <person name="Wu T."/>
            <person name="Yang Q."/>
            <person name="An Z."/>
            <person name="Feng S."/>
            <person name="Deng Z."/>
            <person name="Wu W."/>
            <person name="Zeng X."/>
            <person name="Tu M."/>
            <person name="Wang X."/>
            <person name="Huang H."/>
        </authorList>
    </citation>
    <scope>NUCLEOTIDE SEQUENCE</scope>
    <source>
        <strain evidence="5">MT/VB/25A 57/8</strain>
    </source>
</reference>
<feature type="coiled-coil region" evidence="1">
    <location>
        <begin position="556"/>
        <end position="695"/>
    </location>
</feature>
<dbReference type="Proteomes" id="UP001174677">
    <property type="component" value="Chromosome 16"/>
</dbReference>
<feature type="compositionally biased region" description="Low complexity" evidence="2">
    <location>
        <begin position="1211"/>
        <end position="1224"/>
    </location>
</feature>
<feature type="region of interest" description="Disordered" evidence="2">
    <location>
        <begin position="483"/>
        <end position="534"/>
    </location>
</feature>
<feature type="domain" description="EH" evidence="3">
    <location>
        <begin position="386"/>
        <end position="465"/>
    </location>
</feature>
<feature type="compositionally biased region" description="Basic and acidic residues" evidence="2">
    <location>
        <begin position="1162"/>
        <end position="1171"/>
    </location>
</feature>
<feature type="domain" description="EH" evidence="3">
    <location>
        <begin position="3"/>
        <end position="93"/>
    </location>
</feature>
<name>A0ABQ9KST6_HEVBR</name>
<dbReference type="EMBL" id="JARPOI010000016">
    <property type="protein sequence ID" value="KAJ9146856.1"/>
    <property type="molecule type" value="Genomic_DNA"/>
</dbReference>
<keyword evidence="1" id="KW-0175">Coiled coil</keyword>
<proteinExistence type="predicted"/>
<dbReference type="PROSITE" id="PS50222">
    <property type="entry name" value="EF_HAND_2"/>
    <property type="match status" value="2"/>
</dbReference>
<accession>A0ABQ9KST6</accession>
<feature type="region of interest" description="Disordered" evidence="2">
    <location>
        <begin position="1079"/>
        <end position="1176"/>
    </location>
</feature>
<feature type="domain" description="EF-hand" evidence="4">
    <location>
        <begin position="2"/>
        <end position="37"/>
    </location>
</feature>
<evidence type="ECO:0008006" key="7">
    <source>
        <dbReference type="Google" id="ProtNLM"/>
    </source>
</evidence>
<dbReference type="InterPro" id="IPR011992">
    <property type="entry name" value="EF-hand-dom_pair"/>
</dbReference>
<dbReference type="InterPro" id="IPR000261">
    <property type="entry name" value="EH_dom"/>
</dbReference>
<feature type="region of interest" description="Disordered" evidence="2">
    <location>
        <begin position="763"/>
        <end position="867"/>
    </location>
</feature>